<reference evidence="5" key="1">
    <citation type="journal article" date="2021" name="PeerJ">
        <title>Extensive microbial diversity within the chicken gut microbiome revealed by metagenomics and culture.</title>
        <authorList>
            <person name="Gilroy R."/>
            <person name="Ravi A."/>
            <person name="Getino M."/>
            <person name="Pursley I."/>
            <person name="Horton D.L."/>
            <person name="Alikhan N.F."/>
            <person name="Baker D."/>
            <person name="Gharbi K."/>
            <person name="Hall N."/>
            <person name="Watson M."/>
            <person name="Adriaenssens E.M."/>
            <person name="Foster-Nyarko E."/>
            <person name="Jarju S."/>
            <person name="Secka A."/>
            <person name="Antonio M."/>
            <person name="Oren A."/>
            <person name="Chaudhuri R.R."/>
            <person name="La Ragione R."/>
            <person name="Hildebrand F."/>
            <person name="Pallen M.J."/>
        </authorList>
    </citation>
    <scope>NUCLEOTIDE SEQUENCE</scope>
    <source>
        <strain evidence="5">CHK196-7946</strain>
    </source>
</reference>
<protein>
    <submittedName>
        <fullName evidence="5">DUF4867 family protein</fullName>
    </submittedName>
</protein>
<dbReference type="Pfam" id="PF04115">
    <property type="entry name" value="Ureidogly_lyase"/>
    <property type="match status" value="1"/>
</dbReference>
<comment type="subunit">
    <text evidence="1">Homodimer.</text>
</comment>
<comment type="catalytic activity">
    <reaction evidence="4">
        <text>(S)-ureidoglycolate = urea + glyoxylate</text>
        <dbReference type="Rhea" id="RHEA:11304"/>
        <dbReference type="ChEBI" id="CHEBI:16199"/>
        <dbReference type="ChEBI" id="CHEBI:36655"/>
        <dbReference type="ChEBI" id="CHEBI:57296"/>
        <dbReference type="EC" id="4.3.2.3"/>
    </reaction>
</comment>
<gene>
    <name evidence="5" type="ORF">H9697_01265</name>
</gene>
<dbReference type="GO" id="GO:0050385">
    <property type="term" value="F:ureidoglycolate lyase activity"/>
    <property type="evidence" value="ECO:0007669"/>
    <property type="project" value="UniProtKB-EC"/>
</dbReference>
<dbReference type="Gene3D" id="2.60.120.480">
    <property type="entry name" value="Ureidoglycolate hydrolase"/>
    <property type="match status" value="1"/>
</dbReference>
<dbReference type="GO" id="GO:0000256">
    <property type="term" value="P:allantoin catabolic process"/>
    <property type="evidence" value="ECO:0007669"/>
    <property type="project" value="InterPro"/>
</dbReference>
<organism evidence="5 6">
    <name type="scientific">Candidatus Mediterraneibacter faecavium</name>
    <dbReference type="NCBI Taxonomy" id="2838668"/>
    <lineage>
        <taxon>Bacteria</taxon>
        <taxon>Bacillati</taxon>
        <taxon>Bacillota</taxon>
        <taxon>Clostridia</taxon>
        <taxon>Lachnospirales</taxon>
        <taxon>Lachnospiraceae</taxon>
        <taxon>Mediterraneibacter</taxon>
    </lineage>
</organism>
<dbReference type="InterPro" id="IPR011051">
    <property type="entry name" value="RmlC_Cupin_sf"/>
</dbReference>
<dbReference type="EMBL" id="DWVY01000004">
    <property type="protein sequence ID" value="HJC73570.1"/>
    <property type="molecule type" value="Genomic_DNA"/>
</dbReference>
<keyword evidence="3" id="KW-0456">Lyase</keyword>
<evidence type="ECO:0000256" key="4">
    <source>
        <dbReference type="ARBA" id="ARBA00047684"/>
    </source>
</evidence>
<dbReference type="GO" id="GO:0004848">
    <property type="term" value="F:ureidoglycolate hydrolase activity"/>
    <property type="evidence" value="ECO:0007669"/>
    <property type="project" value="InterPro"/>
</dbReference>
<proteinExistence type="predicted"/>
<evidence type="ECO:0000313" key="6">
    <source>
        <dbReference type="Proteomes" id="UP000823902"/>
    </source>
</evidence>
<dbReference type="InterPro" id="IPR024060">
    <property type="entry name" value="Ureidoglycolate_lyase_dom_sf"/>
</dbReference>
<name>A0A9D2TKE7_9FIRM</name>
<reference evidence="5" key="2">
    <citation type="submission" date="2021-04" db="EMBL/GenBank/DDBJ databases">
        <authorList>
            <person name="Gilroy R."/>
        </authorList>
    </citation>
    <scope>NUCLEOTIDE SEQUENCE</scope>
    <source>
        <strain evidence="5">CHK196-7946</strain>
    </source>
</reference>
<evidence type="ECO:0000256" key="3">
    <source>
        <dbReference type="ARBA" id="ARBA00023239"/>
    </source>
</evidence>
<dbReference type="SUPFAM" id="SSF51182">
    <property type="entry name" value="RmlC-like cupins"/>
    <property type="match status" value="1"/>
</dbReference>
<accession>A0A9D2TKE7</accession>
<dbReference type="GO" id="GO:0006144">
    <property type="term" value="P:purine nucleobase metabolic process"/>
    <property type="evidence" value="ECO:0007669"/>
    <property type="project" value="UniProtKB-KW"/>
</dbReference>
<sequence length="164" mass="18450">MRTIKAEPLTHEAYAPYGTFYNMTEPAGYSLNGELHRFFPDRMTESYTTRTAFSPILVRKPEVMKITQAEYHTTTPEIILPINDDMILHVAPASAGTPVPELTKAFIVPRGTLVKINTAIWHLAPLPVHADELQAMIILPECTYANDCTVVDYAEEDQFVIEVQ</sequence>
<dbReference type="AlphaFoldDB" id="A0A9D2TKE7"/>
<evidence type="ECO:0000313" key="5">
    <source>
        <dbReference type="EMBL" id="HJC73570.1"/>
    </source>
</evidence>
<evidence type="ECO:0000256" key="1">
    <source>
        <dbReference type="ARBA" id="ARBA00011738"/>
    </source>
</evidence>
<keyword evidence="2" id="KW-0659">Purine metabolism</keyword>
<dbReference type="InterPro" id="IPR007247">
    <property type="entry name" value="Ureidogly_lyase"/>
</dbReference>
<comment type="caution">
    <text evidence="5">The sequence shown here is derived from an EMBL/GenBank/DDBJ whole genome shotgun (WGS) entry which is preliminary data.</text>
</comment>
<dbReference type="Proteomes" id="UP000823902">
    <property type="component" value="Unassembled WGS sequence"/>
</dbReference>
<evidence type="ECO:0000256" key="2">
    <source>
        <dbReference type="ARBA" id="ARBA00022631"/>
    </source>
</evidence>